<keyword evidence="2 5" id="KW-0812">Transmembrane</keyword>
<sequence length="91" mass="10414">MEEISSRSRLVTVLLTCFLGIFGVHRFYIGKIRTAIVMLILSIFYLVTVRFWGIVVISLAVVGLWAFIDFIFAVSGIMKDKEGKLIKDWQI</sequence>
<evidence type="ECO:0000256" key="2">
    <source>
        <dbReference type="ARBA" id="ARBA00022692"/>
    </source>
</evidence>
<evidence type="ECO:0000256" key="5">
    <source>
        <dbReference type="SAM" id="Phobius"/>
    </source>
</evidence>
<dbReference type="EMBL" id="BARW01002511">
    <property type="protein sequence ID" value="GAI71748.1"/>
    <property type="molecule type" value="Genomic_DNA"/>
</dbReference>
<evidence type="ECO:0000256" key="3">
    <source>
        <dbReference type="ARBA" id="ARBA00022989"/>
    </source>
</evidence>
<feature type="transmembrane region" description="Helical" evidence="5">
    <location>
        <begin position="32"/>
        <end position="48"/>
    </location>
</feature>
<reference evidence="7" key="1">
    <citation type="journal article" date="2014" name="Front. Microbiol.">
        <title>High frequency of phylogenetically diverse reductive dehalogenase-homologous genes in deep subseafloor sedimentary metagenomes.</title>
        <authorList>
            <person name="Kawai M."/>
            <person name="Futagami T."/>
            <person name="Toyoda A."/>
            <person name="Takaki Y."/>
            <person name="Nishi S."/>
            <person name="Hori S."/>
            <person name="Arai W."/>
            <person name="Tsubouchi T."/>
            <person name="Morono Y."/>
            <person name="Uchiyama I."/>
            <person name="Ito T."/>
            <person name="Fujiyama A."/>
            <person name="Inagaki F."/>
            <person name="Takami H."/>
        </authorList>
    </citation>
    <scope>NUCLEOTIDE SEQUENCE</scope>
    <source>
        <strain evidence="7">Expedition CK06-06</strain>
    </source>
</reference>
<comment type="caution">
    <text evidence="7">The sequence shown here is derived from an EMBL/GenBank/DDBJ whole genome shotgun (WGS) entry which is preliminary data.</text>
</comment>
<keyword evidence="3 5" id="KW-1133">Transmembrane helix</keyword>
<feature type="transmembrane region" description="Helical" evidence="5">
    <location>
        <begin position="6"/>
        <end position="25"/>
    </location>
</feature>
<accession>X1QU09</accession>
<proteinExistence type="predicted"/>
<evidence type="ECO:0000259" key="6">
    <source>
        <dbReference type="Pfam" id="PF05154"/>
    </source>
</evidence>
<keyword evidence="4 5" id="KW-0472">Membrane</keyword>
<evidence type="ECO:0000256" key="4">
    <source>
        <dbReference type="ARBA" id="ARBA00023136"/>
    </source>
</evidence>
<evidence type="ECO:0000313" key="7">
    <source>
        <dbReference type="EMBL" id="GAI71748.1"/>
    </source>
</evidence>
<dbReference type="PANTHER" id="PTHR21016:SF25">
    <property type="entry name" value="TM2 DOMAIN-CONTAINING PROTEIN DDB_G0277895-RELATED"/>
    <property type="match status" value="1"/>
</dbReference>
<name>X1QU09_9ZZZZ</name>
<dbReference type="AlphaFoldDB" id="X1QU09"/>
<gene>
    <name evidence="7" type="ORF">S12H4_06948</name>
</gene>
<evidence type="ECO:0000256" key="1">
    <source>
        <dbReference type="ARBA" id="ARBA00004141"/>
    </source>
</evidence>
<comment type="subcellular location">
    <subcellularLocation>
        <location evidence="1">Membrane</location>
        <topology evidence="1">Multi-pass membrane protein</topology>
    </subcellularLocation>
</comment>
<dbReference type="InterPro" id="IPR050932">
    <property type="entry name" value="TM2D1-3-like"/>
</dbReference>
<organism evidence="7">
    <name type="scientific">marine sediment metagenome</name>
    <dbReference type="NCBI Taxonomy" id="412755"/>
    <lineage>
        <taxon>unclassified sequences</taxon>
        <taxon>metagenomes</taxon>
        <taxon>ecological metagenomes</taxon>
    </lineage>
</organism>
<dbReference type="GO" id="GO:0016020">
    <property type="term" value="C:membrane"/>
    <property type="evidence" value="ECO:0007669"/>
    <property type="project" value="UniProtKB-SubCell"/>
</dbReference>
<dbReference type="InterPro" id="IPR007829">
    <property type="entry name" value="TM2"/>
</dbReference>
<feature type="transmembrane region" description="Helical" evidence="5">
    <location>
        <begin position="54"/>
        <end position="77"/>
    </location>
</feature>
<protein>
    <recommendedName>
        <fullName evidence="6">TM2 domain-containing protein</fullName>
    </recommendedName>
</protein>
<feature type="domain" description="TM2" evidence="6">
    <location>
        <begin position="6"/>
        <end position="53"/>
    </location>
</feature>
<dbReference type="Pfam" id="PF05154">
    <property type="entry name" value="TM2"/>
    <property type="match status" value="1"/>
</dbReference>
<dbReference type="PANTHER" id="PTHR21016">
    <property type="entry name" value="BETA-AMYLOID BINDING PROTEIN-RELATED"/>
    <property type="match status" value="1"/>
</dbReference>